<reference evidence="2" key="1">
    <citation type="submission" date="2020-08" db="EMBL/GenBank/DDBJ databases">
        <title>Genome public.</title>
        <authorList>
            <person name="Liu C."/>
            <person name="Sun Q."/>
        </authorList>
    </citation>
    <scope>NUCLEOTIDE SEQUENCE</scope>
    <source>
        <strain evidence="2">BX8</strain>
    </source>
</reference>
<evidence type="ECO:0000313" key="3">
    <source>
        <dbReference type="Proteomes" id="UP000659630"/>
    </source>
</evidence>
<gene>
    <name evidence="2" type="ORF">H8S23_05695</name>
</gene>
<comment type="caution">
    <text evidence="2">The sequence shown here is derived from an EMBL/GenBank/DDBJ whole genome shotgun (WGS) entry which is preliminary data.</text>
</comment>
<accession>A0A923I8P5</accession>
<dbReference type="EMBL" id="JACONZ010000002">
    <property type="protein sequence ID" value="MBC5580992.1"/>
    <property type="molecule type" value="Genomic_DNA"/>
</dbReference>
<evidence type="ECO:0000256" key="1">
    <source>
        <dbReference type="SAM" id="Phobius"/>
    </source>
</evidence>
<keyword evidence="3" id="KW-1185">Reference proteome</keyword>
<organism evidence="2 3">
    <name type="scientific">Anaerofilum hominis</name>
    <dbReference type="NCBI Taxonomy" id="2763016"/>
    <lineage>
        <taxon>Bacteria</taxon>
        <taxon>Bacillati</taxon>
        <taxon>Bacillota</taxon>
        <taxon>Clostridia</taxon>
        <taxon>Eubacteriales</taxon>
        <taxon>Oscillospiraceae</taxon>
        <taxon>Anaerofilum</taxon>
    </lineage>
</organism>
<keyword evidence="1" id="KW-0472">Membrane</keyword>
<keyword evidence="1" id="KW-1133">Transmembrane helix</keyword>
<dbReference type="Proteomes" id="UP000659630">
    <property type="component" value="Unassembled WGS sequence"/>
</dbReference>
<feature type="transmembrane region" description="Helical" evidence="1">
    <location>
        <begin position="7"/>
        <end position="28"/>
    </location>
</feature>
<evidence type="ECO:0000313" key="2">
    <source>
        <dbReference type="EMBL" id="MBC5580992.1"/>
    </source>
</evidence>
<dbReference type="AlphaFoldDB" id="A0A923I8P5"/>
<protein>
    <submittedName>
        <fullName evidence="2">Uncharacterized protein</fullName>
    </submittedName>
</protein>
<sequence length="165" mass="18239">MKSKRRALLKIVGALVLVGVAALASLLIKETIDSTDPENNLPLIEASVGYTKLNVVRANFEWNYITRKVRGPGLSAESGDVPFAPLDVIPDSKLVVVMSDPNYLSIRVSRADAMYDADYIEIYGDVFTPKTPGVYYYKIEVSYKKGSLLYYTAVRVQDPNQLTVG</sequence>
<dbReference type="RefSeq" id="WP_186887367.1">
    <property type="nucleotide sequence ID" value="NZ_JACONZ010000002.1"/>
</dbReference>
<proteinExistence type="predicted"/>
<keyword evidence="1" id="KW-0812">Transmembrane</keyword>
<name>A0A923I8P5_9FIRM</name>